<dbReference type="Pfam" id="PF00724">
    <property type="entry name" value="Oxidored_FMN"/>
    <property type="match status" value="1"/>
</dbReference>
<dbReference type="InterPro" id="IPR013785">
    <property type="entry name" value="Aldolase_TIM"/>
</dbReference>
<dbReference type="InterPro" id="IPR045247">
    <property type="entry name" value="Oye-like"/>
</dbReference>
<dbReference type="PANTHER" id="PTHR22893:SF91">
    <property type="entry name" value="NADPH DEHYDROGENASE 2-RELATED"/>
    <property type="match status" value="1"/>
</dbReference>
<dbReference type="GO" id="GO:0005829">
    <property type="term" value="C:cytosol"/>
    <property type="evidence" value="ECO:0007669"/>
    <property type="project" value="UniProtKB-ARBA"/>
</dbReference>
<proteinExistence type="inferred from homology"/>
<protein>
    <submittedName>
        <fullName evidence="5">N-ethylmaleimide reductase</fullName>
    </submittedName>
</protein>
<dbReference type="AlphaFoldDB" id="A0A1G4PVJ9"/>
<reference evidence="6" key="1">
    <citation type="submission" date="2016-10" db="EMBL/GenBank/DDBJ databases">
        <authorList>
            <person name="Varghese N."/>
            <person name="Submissions S."/>
        </authorList>
    </citation>
    <scope>NUCLEOTIDE SEQUENCE [LARGE SCALE GENOMIC DNA]</scope>
    <source>
        <strain evidence="6">CGMCC 1.1761</strain>
    </source>
</reference>
<evidence type="ECO:0000256" key="1">
    <source>
        <dbReference type="ARBA" id="ARBA00001917"/>
    </source>
</evidence>
<keyword evidence="6" id="KW-1185">Reference proteome</keyword>
<dbReference type="GO" id="GO:0010181">
    <property type="term" value="F:FMN binding"/>
    <property type="evidence" value="ECO:0007669"/>
    <property type="project" value="InterPro"/>
</dbReference>
<dbReference type="PANTHER" id="PTHR22893">
    <property type="entry name" value="NADH OXIDOREDUCTASE-RELATED"/>
    <property type="match status" value="1"/>
</dbReference>
<feature type="domain" description="NADH:flavin oxidoreductase/NADH oxidase N-terminal" evidence="4">
    <location>
        <begin position="7"/>
        <end position="336"/>
    </location>
</feature>
<dbReference type="GO" id="GO:0016628">
    <property type="term" value="F:oxidoreductase activity, acting on the CH-CH group of donors, NAD or NADP as acceptor"/>
    <property type="evidence" value="ECO:0007669"/>
    <property type="project" value="UniProtKB-ARBA"/>
</dbReference>
<dbReference type="RefSeq" id="WP_091436313.1">
    <property type="nucleotide sequence ID" value="NZ_FMTP01000001.1"/>
</dbReference>
<evidence type="ECO:0000313" key="5">
    <source>
        <dbReference type="EMBL" id="SCW36394.1"/>
    </source>
</evidence>
<evidence type="ECO:0000313" key="6">
    <source>
        <dbReference type="Proteomes" id="UP000198889"/>
    </source>
</evidence>
<evidence type="ECO:0000256" key="2">
    <source>
        <dbReference type="ARBA" id="ARBA00005979"/>
    </source>
</evidence>
<comment type="similarity">
    <text evidence="2">Belongs to the NADH:flavin oxidoreductase/NADH oxidase family.</text>
</comment>
<sequence length="365" mass="39214">MAATKSLFDTYRLGDIILANRIVMAPLTRNRAGAGLVPSPLAVEYYRQRATAGLIITEATQISATAQGYQDTPGLFTQAQIEGWKKITDAVHGAGGHIFVQLWHVGRVSLRSLQPGGAAPLAPSALRANTKTYANNGFAEVDEPRALTLDEIPGIVDDFRQAAANAILAGFDGVEIHGANGYLIDQFLRDGANKRTDAYGGSIENRTRFLKEVLQAVIGEIGAARTGLRLSPVTPANDLSDSDPQVLFSHVMDVVERLHPVYVHMIEGATGGPRDIVPDFDFEALRARYSGAWMVNNGYDKAMAEEVIAAGKADLVAFGKAFISSPDAVERLRLGVAFNELDRDHLYGGGAQGYTDYPTLENATA</sequence>
<evidence type="ECO:0000259" key="4">
    <source>
        <dbReference type="Pfam" id="PF00724"/>
    </source>
</evidence>
<dbReference type="EMBL" id="FMTP01000001">
    <property type="protein sequence ID" value="SCW36394.1"/>
    <property type="molecule type" value="Genomic_DNA"/>
</dbReference>
<comment type="cofactor">
    <cofactor evidence="1">
        <name>FMN</name>
        <dbReference type="ChEBI" id="CHEBI:58210"/>
    </cofactor>
</comment>
<accession>A0A1G4PVJ9</accession>
<dbReference type="Proteomes" id="UP000198889">
    <property type="component" value="Unassembled WGS sequence"/>
</dbReference>
<evidence type="ECO:0000256" key="3">
    <source>
        <dbReference type="ARBA" id="ARBA00023002"/>
    </source>
</evidence>
<dbReference type="SUPFAM" id="SSF51395">
    <property type="entry name" value="FMN-linked oxidoreductases"/>
    <property type="match status" value="1"/>
</dbReference>
<organism evidence="5 6">
    <name type="scientific">Ancylobacter rudongensis</name>
    <dbReference type="NCBI Taxonomy" id="177413"/>
    <lineage>
        <taxon>Bacteria</taxon>
        <taxon>Pseudomonadati</taxon>
        <taxon>Pseudomonadota</taxon>
        <taxon>Alphaproteobacteria</taxon>
        <taxon>Hyphomicrobiales</taxon>
        <taxon>Xanthobacteraceae</taxon>
        <taxon>Ancylobacter</taxon>
    </lineage>
</organism>
<keyword evidence="3" id="KW-0560">Oxidoreductase</keyword>
<dbReference type="STRING" id="177413.SAMN05660859_0806"/>
<dbReference type="FunFam" id="3.20.20.70:FF:000059">
    <property type="entry name" value="N-ethylmaleimide reductase, FMN-linked"/>
    <property type="match status" value="1"/>
</dbReference>
<gene>
    <name evidence="5" type="ORF">SAMN05660859_0806</name>
</gene>
<dbReference type="InterPro" id="IPR001155">
    <property type="entry name" value="OxRdtase_FMN_N"/>
</dbReference>
<name>A0A1G4PVJ9_9HYPH</name>
<dbReference type="CDD" id="cd02933">
    <property type="entry name" value="OYE_like_FMN"/>
    <property type="match status" value="1"/>
</dbReference>
<dbReference type="Gene3D" id="3.20.20.70">
    <property type="entry name" value="Aldolase class I"/>
    <property type="match status" value="1"/>
</dbReference>